<name>A0ABS8DFI8_9FIRM</name>
<feature type="transmembrane region" description="Helical" evidence="2">
    <location>
        <begin position="115"/>
        <end position="135"/>
    </location>
</feature>
<accession>A0ABS8DFI8</accession>
<comment type="caution">
    <text evidence="3">The sequence shown here is derived from an EMBL/GenBank/DDBJ whole genome shotgun (WGS) entry which is preliminary data.</text>
</comment>
<dbReference type="EMBL" id="JAJCIS010000002">
    <property type="protein sequence ID" value="MCB7386559.1"/>
    <property type="molecule type" value="Genomic_DNA"/>
</dbReference>
<gene>
    <name evidence="3" type="ORF">LIZ65_04605</name>
</gene>
<feature type="region of interest" description="Disordered" evidence="1">
    <location>
        <begin position="1"/>
        <end position="52"/>
    </location>
</feature>
<reference evidence="3 4" key="1">
    <citation type="submission" date="2021-10" db="EMBL/GenBank/DDBJ databases">
        <title>Collection of gut derived symbiotic bacterial strains cultured from healthy donors.</title>
        <authorList>
            <person name="Lin H."/>
            <person name="Littmann E."/>
            <person name="Kohout C."/>
            <person name="Pamer E.G."/>
        </authorList>
    </citation>
    <scope>NUCLEOTIDE SEQUENCE [LARGE SCALE GENOMIC DNA]</scope>
    <source>
        <strain evidence="3 4">DFI.1.165</strain>
    </source>
</reference>
<organism evidence="3 4">
    <name type="scientific">Bariatricus massiliensis</name>
    <dbReference type="NCBI Taxonomy" id="1745713"/>
    <lineage>
        <taxon>Bacteria</taxon>
        <taxon>Bacillati</taxon>
        <taxon>Bacillota</taxon>
        <taxon>Clostridia</taxon>
        <taxon>Lachnospirales</taxon>
        <taxon>Lachnospiraceae</taxon>
        <taxon>Bariatricus</taxon>
    </lineage>
</organism>
<keyword evidence="2" id="KW-0472">Membrane</keyword>
<dbReference type="RefSeq" id="WP_066736701.1">
    <property type="nucleotide sequence ID" value="NZ_JAJCIQ010000002.1"/>
</dbReference>
<feature type="compositionally biased region" description="Basic and acidic residues" evidence="1">
    <location>
        <begin position="1"/>
        <end position="17"/>
    </location>
</feature>
<keyword evidence="4" id="KW-1185">Reference proteome</keyword>
<evidence type="ECO:0000313" key="3">
    <source>
        <dbReference type="EMBL" id="MCB7386559.1"/>
    </source>
</evidence>
<feature type="transmembrane region" description="Helical" evidence="2">
    <location>
        <begin position="141"/>
        <end position="158"/>
    </location>
</feature>
<evidence type="ECO:0000256" key="1">
    <source>
        <dbReference type="SAM" id="MobiDB-lite"/>
    </source>
</evidence>
<sequence>MSEVEILEKEELDDKVMESAAEEESDASPSSEPTPEEVADAIPDFEEPEEPYVFPSEEKPMHKFLHYKPHEEKEFSRDEWIFSQLDKEDLMEYLALEQTRSELDRQLKETREKRLFCAFQLTVSLAAVVAVVYLLRDNPTILVNILYIAGIVAGLWLWKNPKNKK</sequence>
<keyword evidence="2" id="KW-0812">Transmembrane</keyword>
<evidence type="ECO:0000313" key="4">
    <source>
        <dbReference type="Proteomes" id="UP001299546"/>
    </source>
</evidence>
<protein>
    <submittedName>
        <fullName evidence="3">Uncharacterized protein</fullName>
    </submittedName>
</protein>
<feature type="compositionally biased region" description="Acidic residues" evidence="1">
    <location>
        <begin position="34"/>
        <end position="50"/>
    </location>
</feature>
<dbReference type="Proteomes" id="UP001299546">
    <property type="component" value="Unassembled WGS sequence"/>
</dbReference>
<keyword evidence="2" id="KW-1133">Transmembrane helix</keyword>
<proteinExistence type="predicted"/>
<evidence type="ECO:0000256" key="2">
    <source>
        <dbReference type="SAM" id="Phobius"/>
    </source>
</evidence>